<dbReference type="InterPro" id="IPR037120">
    <property type="entry name" value="Haem_peroxidase_sf_animal"/>
</dbReference>
<dbReference type="GO" id="GO:0046872">
    <property type="term" value="F:metal ion binding"/>
    <property type="evidence" value="ECO:0007669"/>
    <property type="project" value="UniProtKB-KW"/>
</dbReference>
<comment type="caution">
    <text evidence="7">The sequence shown here is derived from an EMBL/GenBank/DDBJ whole genome shotgun (WGS) entry which is preliminary data.</text>
</comment>
<dbReference type="PRINTS" id="PR00457">
    <property type="entry name" value="ANPEROXIDASE"/>
</dbReference>
<keyword evidence="4" id="KW-0732">Signal</keyword>
<keyword evidence="3" id="KW-0560">Oxidoreductase</keyword>
<sequence length="1002" mass="113622">MTLSILLYVSKVHFFPVSCSLFWHTSLTARYTTESKMMSRWIILSALTCLISAAIASDNKEAPKELTNSSERVRRQFQSWGPLSSDVNPTHPFGQEKFKDDFVEYDPSGLGFEIKKPPFFFDVIDEQSVAFKPAPYVSTKPSSHLELKQSYHNPYAEPHRPTLSSSNPHDPIRKPIYPSNYPVISQPEWRPASIPETYPTRQPPFPTVPDQLGEKHSLYCPKMAGYESKCRHAKDCAIWYDLVLTFPGTTCKLSNGHPGICCPDIPYNGRSRGPVKQENKKIVKLERQCIDIYSVNAAAHAGEFQLKLMDETERLLRIHNVTVRPNSSAYNHLTFFQTTTEAQRLSRGALIAIETTRELGKRFKLNPEQTAFGLSQFKLRDTILSNTCPADPICDRKTLRSPFRTMDGSCNNIKHPSWGKSMTQFERATVPAYADGIWQPRESKKGGQLPSPRLVSISVVLDKDAPSQVDTHWVMQYGQFVVHDLAFTTLFRTNADTGIQCCTEGGKFLTKTELIHPQCLPIEIPIDDPFYAKFGQRCMNFVRSTPAPRSDCSLGPAEQMNGNTHFLDQSNVYGSDVNTAAALRTFEKGQLKVTRRKGHHELDLLPPNNATQINCALSKAVSGIHPPPEVRCFKAGDIRPNQNPNLAVTHTIFLREHNRLAAELSYLNPHWDDERLYQEARRISIAQMQHITCNEWLPGVVGREKMQELGMLPLQHGFSNDYDANVNPGILNEFSGASFRFGHSLIQGKQDLINHRREKESHILLRQHFLKTQTLYTPGNLDKFLIGLATQPRQDFDNYFTEEVTNHLFEEEGKGFGLDLVSLNIQRGREHGIPGYNTFRALCGLRRAKDFKDLLDVISPAIVERFELLYDSVDDIDLFIGGISESKVEGASVGPTFQCMIAQQFSRLKRGDRFFYDLAGQPGSFTEEQLYEIRQTSFARLICDNSHVQHTQPLVFKLESVQNPVVGCESPSIPRVNLLAWQEGNDKYFKRPYDTPYTKISY</sequence>
<keyword evidence="6" id="KW-0408">Iron</keyword>
<evidence type="ECO:0000256" key="6">
    <source>
        <dbReference type="PIRSR" id="PIRSR619791-2"/>
    </source>
</evidence>
<protein>
    <submittedName>
        <fullName evidence="7">Putative Peroxinectin</fullName>
    </submittedName>
</protein>
<dbReference type="PANTHER" id="PTHR11475:SF4">
    <property type="entry name" value="CHORION PEROXIDASE"/>
    <property type="match status" value="1"/>
</dbReference>
<gene>
    <name evidence="7" type="ORF">APZ42_012145</name>
</gene>
<keyword evidence="3" id="KW-0575">Peroxidase</keyword>
<evidence type="ECO:0000256" key="4">
    <source>
        <dbReference type="ARBA" id="ARBA00022729"/>
    </source>
</evidence>
<dbReference type="CDD" id="cd09823">
    <property type="entry name" value="peroxinectin_like"/>
    <property type="match status" value="1"/>
</dbReference>
<keyword evidence="6" id="KW-0479">Metal-binding</keyword>
<proteinExistence type="predicted"/>
<reference evidence="7 8" key="1">
    <citation type="submission" date="2016-03" db="EMBL/GenBank/DDBJ databases">
        <title>EvidentialGene: Evidence-directed Construction of Genes on Genomes.</title>
        <authorList>
            <person name="Gilbert D.G."/>
            <person name="Choi J.-H."/>
            <person name="Mockaitis K."/>
            <person name="Colbourne J."/>
            <person name="Pfrender M."/>
        </authorList>
    </citation>
    <scope>NUCLEOTIDE SEQUENCE [LARGE SCALE GENOMIC DNA]</scope>
    <source>
        <strain evidence="7 8">Xinb3</strain>
        <tissue evidence="7">Complete organism</tissue>
    </source>
</reference>
<dbReference type="Gene3D" id="1.10.640.10">
    <property type="entry name" value="Haem peroxidase domain superfamily, animal type"/>
    <property type="match status" value="1"/>
</dbReference>
<dbReference type="Pfam" id="PF03098">
    <property type="entry name" value="An_peroxidase"/>
    <property type="match status" value="1"/>
</dbReference>
<dbReference type="AlphaFoldDB" id="A0A162S4K9"/>
<dbReference type="SUPFAM" id="SSF48113">
    <property type="entry name" value="Heme-dependent peroxidases"/>
    <property type="match status" value="1"/>
</dbReference>
<feature type="binding site" description="axial binding residue" evidence="6">
    <location>
        <position position="743"/>
    </location>
    <ligand>
        <name>heme b</name>
        <dbReference type="ChEBI" id="CHEBI:60344"/>
    </ligand>
    <ligandPart>
        <name>Fe</name>
        <dbReference type="ChEBI" id="CHEBI:18248"/>
    </ligandPart>
</feature>
<evidence type="ECO:0000256" key="2">
    <source>
        <dbReference type="ARBA" id="ARBA00022525"/>
    </source>
</evidence>
<dbReference type="OrthoDB" id="823504at2759"/>
<organism evidence="7 8">
    <name type="scientific">Daphnia magna</name>
    <dbReference type="NCBI Taxonomy" id="35525"/>
    <lineage>
        <taxon>Eukaryota</taxon>
        <taxon>Metazoa</taxon>
        <taxon>Ecdysozoa</taxon>
        <taxon>Arthropoda</taxon>
        <taxon>Crustacea</taxon>
        <taxon>Branchiopoda</taxon>
        <taxon>Diplostraca</taxon>
        <taxon>Cladocera</taxon>
        <taxon>Anomopoda</taxon>
        <taxon>Daphniidae</taxon>
        <taxon>Daphnia</taxon>
    </lineage>
</organism>
<dbReference type="InterPro" id="IPR010255">
    <property type="entry name" value="Haem_peroxidase_sf"/>
</dbReference>
<dbReference type="GO" id="GO:0020037">
    <property type="term" value="F:heme binding"/>
    <property type="evidence" value="ECO:0007669"/>
    <property type="project" value="InterPro"/>
</dbReference>
<dbReference type="PROSITE" id="PS50292">
    <property type="entry name" value="PEROXIDASE_3"/>
    <property type="match status" value="1"/>
</dbReference>
<accession>A0A162S4K9</accession>
<dbReference type="STRING" id="35525.A0A162S4K9"/>
<keyword evidence="2" id="KW-0964">Secreted</keyword>
<keyword evidence="8" id="KW-1185">Reference proteome</keyword>
<dbReference type="EMBL" id="LRGB01000084">
    <property type="protein sequence ID" value="KZS21009.1"/>
    <property type="molecule type" value="Genomic_DNA"/>
</dbReference>
<evidence type="ECO:0000256" key="1">
    <source>
        <dbReference type="ARBA" id="ARBA00004613"/>
    </source>
</evidence>
<keyword evidence="6" id="KW-0349">Heme</keyword>
<dbReference type="Proteomes" id="UP000076858">
    <property type="component" value="Unassembled WGS sequence"/>
</dbReference>
<evidence type="ECO:0000313" key="8">
    <source>
        <dbReference type="Proteomes" id="UP000076858"/>
    </source>
</evidence>
<name>A0A162S4K9_9CRUS</name>
<comment type="subcellular location">
    <subcellularLocation>
        <location evidence="1">Secreted</location>
    </subcellularLocation>
</comment>
<evidence type="ECO:0000313" key="7">
    <source>
        <dbReference type="EMBL" id="KZS21009.1"/>
    </source>
</evidence>
<dbReference type="GO" id="GO:0004601">
    <property type="term" value="F:peroxidase activity"/>
    <property type="evidence" value="ECO:0007669"/>
    <property type="project" value="UniProtKB-KW"/>
</dbReference>
<dbReference type="GO" id="GO:0005576">
    <property type="term" value="C:extracellular region"/>
    <property type="evidence" value="ECO:0007669"/>
    <property type="project" value="UniProtKB-SubCell"/>
</dbReference>
<dbReference type="FunFam" id="1.10.640.10:FF:000003">
    <property type="entry name" value="chorion peroxidase"/>
    <property type="match status" value="1"/>
</dbReference>
<evidence type="ECO:0000256" key="3">
    <source>
        <dbReference type="ARBA" id="ARBA00022559"/>
    </source>
</evidence>
<dbReference type="InterPro" id="IPR019791">
    <property type="entry name" value="Haem_peroxidase_animal"/>
</dbReference>
<dbReference type="PANTHER" id="PTHR11475">
    <property type="entry name" value="OXIDASE/PEROXIDASE"/>
    <property type="match status" value="1"/>
</dbReference>
<keyword evidence="5" id="KW-0325">Glycoprotein</keyword>
<evidence type="ECO:0000256" key="5">
    <source>
        <dbReference type="ARBA" id="ARBA00023180"/>
    </source>
</evidence>
<dbReference type="GO" id="GO:0006979">
    <property type="term" value="P:response to oxidative stress"/>
    <property type="evidence" value="ECO:0007669"/>
    <property type="project" value="InterPro"/>
</dbReference>